<evidence type="ECO:0000256" key="7">
    <source>
        <dbReference type="ARBA" id="ARBA00022912"/>
    </source>
</evidence>
<dbReference type="PROSITE" id="PS51479">
    <property type="entry name" value="ZF_RTR1"/>
    <property type="match status" value="1"/>
</dbReference>
<dbReference type="PANTHER" id="PTHR14732:SF0">
    <property type="entry name" value="RNA POLYMERASE II SUBUNIT B1 CTD PHOSPHATASE RPAP2-RELATED"/>
    <property type="match status" value="1"/>
</dbReference>
<keyword evidence="3 12" id="KW-0479">Metal-binding</keyword>
<keyword evidence="7 12" id="KW-0904">Protein phosphatase</keyword>
<evidence type="ECO:0000256" key="9">
    <source>
        <dbReference type="ARBA" id="ARBA00047761"/>
    </source>
</evidence>
<dbReference type="AlphaFoldDB" id="A0A178DC92"/>
<comment type="similarity">
    <text evidence="2 11 12">Belongs to the RPAP2 family.</text>
</comment>
<comment type="function">
    <text evidence="12">Putative RNA polymerase II subunit B1 C-terminal domain (CTD) phosphatase involved in RNA polymerase II transcription regulation.</text>
</comment>
<keyword evidence="15" id="KW-1185">Reference proteome</keyword>
<comment type="caution">
    <text evidence="14">The sequence shown here is derived from an EMBL/GenBank/DDBJ whole genome shotgun (WGS) entry which is preliminary data.</text>
</comment>
<reference evidence="14 15" key="1">
    <citation type="submission" date="2016-03" db="EMBL/GenBank/DDBJ databases">
        <title>The draft genome sequence of Fonsecaea nubica causative agent of cutaneous subcutaneous infection in human host.</title>
        <authorList>
            <person name="Costa F."/>
            <person name="Sybren D.H."/>
            <person name="Raittz R.T."/>
            <person name="Weiss V.A."/>
            <person name="Leao A.C."/>
            <person name="Gomes R."/>
            <person name="De Souza E.M."/>
            <person name="Pedrosa F.O."/>
            <person name="Steffens M.B."/>
            <person name="Bombassaro A."/>
            <person name="Tadra-Sfeir M.Z."/>
            <person name="Moreno L.F."/>
            <person name="Najafzadeh M.J."/>
            <person name="Felipe M.S."/>
            <person name="Teixeira M."/>
            <person name="Sun J."/>
            <person name="Xi L."/>
            <person name="Castro M.A."/>
            <person name="Vicente V.A."/>
        </authorList>
    </citation>
    <scope>NUCLEOTIDE SEQUENCE [LARGE SCALE GENOMIC DNA]</scope>
    <source>
        <strain evidence="14 15">CBS 269.64</strain>
    </source>
</reference>
<evidence type="ECO:0000256" key="2">
    <source>
        <dbReference type="ARBA" id="ARBA00005676"/>
    </source>
</evidence>
<dbReference type="OrthoDB" id="2590500at2759"/>
<evidence type="ECO:0000313" key="14">
    <source>
        <dbReference type="EMBL" id="OAL39386.1"/>
    </source>
</evidence>
<dbReference type="EC" id="3.1.3.16" evidence="12"/>
<evidence type="ECO:0000259" key="13">
    <source>
        <dbReference type="PROSITE" id="PS51479"/>
    </source>
</evidence>
<evidence type="ECO:0000256" key="6">
    <source>
        <dbReference type="ARBA" id="ARBA00022833"/>
    </source>
</evidence>
<comment type="catalytic activity">
    <reaction evidence="10 12">
        <text>O-phospho-L-threonyl-[protein] + H2O = L-threonyl-[protein] + phosphate</text>
        <dbReference type="Rhea" id="RHEA:47004"/>
        <dbReference type="Rhea" id="RHEA-COMP:11060"/>
        <dbReference type="Rhea" id="RHEA-COMP:11605"/>
        <dbReference type="ChEBI" id="CHEBI:15377"/>
        <dbReference type="ChEBI" id="CHEBI:30013"/>
        <dbReference type="ChEBI" id="CHEBI:43474"/>
        <dbReference type="ChEBI" id="CHEBI:61977"/>
        <dbReference type="EC" id="3.1.3.16"/>
    </reaction>
</comment>
<keyword evidence="8 12" id="KW-0539">Nucleus</keyword>
<keyword evidence="5 12" id="KW-0378">Hydrolase</keyword>
<dbReference type="GO" id="GO:0005737">
    <property type="term" value="C:cytoplasm"/>
    <property type="evidence" value="ECO:0007669"/>
    <property type="project" value="TreeGrafter"/>
</dbReference>
<gene>
    <name evidence="14" type="ORF">AYO20_01256</name>
</gene>
<protein>
    <recommendedName>
        <fullName evidence="12">RNA polymerase II subunit B1 CTD phosphatase RPAP2 homolog</fullName>
        <ecNumber evidence="12">3.1.3.16</ecNumber>
    </recommendedName>
</protein>
<evidence type="ECO:0000256" key="1">
    <source>
        <dbReference type="ARBA" id="ARBA00004123"/>
    </source>
</evidence>
<dbReference type="EMBL" id="LVCJ01000005">
    <property type="protein sequence ID" value="OAL39386.1"/>
    <property type="molecule type" value="Genomic_DNA"/>
</dbReference>
<name>A0A178DC92_9EURO</name>
<accession>A0A178DC92</accession>
<dbReference type="InterPro" id="IPR038534">
    <property type="entry name" value="Rtr1/RPAP2_sf"/>
</dbReference>
<proteinExistence type="inferred from homology"/>
<keyword evidence="4 12" id="KW-0863">Zinc-finger</keyword>
<evidence type="ECO:0000313" key="15">
    <source>
        <dbReference type="Proteomes" id="UP000185904"/>
    </source>
</evidence>
<dbReference type="RefSeq" id="XP_022504398.1">
    <property type="nucleotide sequence ID" value="XM_022639562.1"/>
</dbReference>
<organism evidence="14 15">
    <name type="scientific">Fonsecaea nubica</name>
    <dbReference type="NCBI Taxonomy" id="856822"/>
    <lineage>
        <taxon>Eukaryota</taxon>
        <taxon>Fungi</taxon>
        <taxon>Dikarya</taxon>
        <taxon>Ascomycota</taxon>
        <taxon>Pezizomycotina</taxon>
        <taxon>Eurotiomycetes</taxon>
        <taxon>Chaetothyriomycetidae</taxon>
        <taxon>Chaetothyriales</taxon>
        <taxon>Herpotrichiellaceae</taxon>
        <taxon>Fonsecaea</taxon>
    </lineage>
</organism>
<dbReference type="Proteomes" id="UP000185904">
    <property type="component" value="Unassembled WGS sequence"/>
</dbReference>
<dbReference type="PANTHER" id="PTHR14732">
    <property type="entry name" value="RNA POLYMERASE II SUBUNIT B1 CTD PHOSPHATASE RPAP2-RELATED"/>
    <property type="match status" value="1"/>
</dbReference>
<evidence type="ECO:0000256" key="12">
    <source>
        <dbReference type="RuleBase" id="RU367080"/>
    </source>
</evidence>
<dbReference type="GeneID" id="34584680"/>
<keyword evidence="6 12" id="KW-0862">Zinc</keyword>
<dbReference type="GO" id="GO:0043175">
    <property type="term" value="F:RNA polymerase core enzyme binding"/>
    <property type="evidence" value="ECO:0007669"/>
    <property type="project" value="UniProtKB-UniRule"/>
</dbReference>
<dbReference type="GO" id="GO:0008270">
    <property type="term" value="F:zinc ion binding"/>
    <property type="evidence" value="ECO:0007669"/>
    <property type="project" value="UniProtKB-KW"/>
</dbReference>
<comment type="subcellular location">
    <subcellularLocation>
        <location evidence="1 12">Nucleus</location>
    </subcellularLocation>
</comment>
<evidence type="ECO:0000256" key="11">
    <source>
        <dbReference type="PROSITE-ProRule" id="PRU00812"/>
    </source>
</evidence>
<evidence type="ECO:0000256" key="8">
    <source>
        <dbReference type="ARBA" id="ARBA00023242"/>
    </source>
</evidence>
<evidence type="ECO:0000256" key="10">
    <source>
        <dbReference type="ARBA" id="ARBA00048336"/>
    </source>
</evidence>
<evidence type="ECO:0000256" key="3">
    <source>
        <dbReference type="ARBA" id="ARBA00022723"/>
    </source>
</evidence>
<dbReference type="InterPro" id="IPR007308">
    <property type="entry name" value="Rtr1/RPAP2_dom"/>
</dbReference>
<sequence length="269" mass="30076">MATEQPESNREDRIRSTALRHARDIEERKKLQARIADLVVEAFDLPSRPDADPAKPQPSDAALFRHCLGLFQTSDFDDLVYERNVDNRCGYALCPRPNLKLTHGGQKVWNQKGGKDFKLVDKSELERWCSKACQERAAFVRAQLGTEPAWLRTGQNIDIRLLDEVDSESLADPFKVTATEILQTSSSGVMFAKFLQGLSLAEAPDAEIAERMQALALERGELKVNAGDSVVDLIERNSDVIPSAPALKGHQPQNTIEGHQARKVRFSER</sequence>
<comment type="catalytic activity">
    <reaction evidence="9 12">
        <text>O-phospho-L-seryl-[protein] + H2O = L-seryl-[protein] + phosphate</text>
        <dbReference type="Rhea" id="RHEA:20629"/>
        <dbReference type="Rhea" id="RHEA-COMP:9863"/>
        <dbReference type="Rhea" id="RHEA-COMP:11604"/>
        <dbReference type="ChEBI" id="CHEBI:15377"/>
        <dbReference type="ChEBI" id="CHEBI:29999"/>
        <dbReference type="ChEBI" id="CHEBI:43474"/>
        <dbReference type="ChEBI" id="CHEBI:83421"/>
        <dbReference type="EC" id="3.1.3.16"/>
    </reaction>
</comment>
<dbReference type="Gene3D" id="1.25.40.820">
    <property type="match status" value="1"/>
</dbReference>
<evidence type="ECO:0000256" key="4">
    <source>
        <dbReference type="ARBA" id="ARBA00022771"/>
    </source>
</evidence>
<feature type="domain" description="RTR1-type" evidence="13">
    <location>
        <begin position="66"/>
        <end position="153"/>
    </location>
</feature>
<evidence type="ECO:0000256" key="5">
    <source>
        <dbReference type="ARBA" id="ARBA00022801"/>
    </source>
</evidence>
<dbReference type="InterPro" id="IPR039693">
    <property type="entry name" value="Rtr1/RPAP2"/>
</dbReference>
<dbReference type="GO" id="GO:0008420">
    <property type="term" value="F:RNA polymerase II CTD heptapeptide repeat phosphatase activity"/>
    <property type="evidence" value="ECO:0007669"/>
    <property type="project" value="UniProtKB-UniRule"/>
</dbReference>
<dbReference type="GO" id="GO:0005634">
    <property type="term" value="C:nucleus"/>
    <property type="evidence" value="ECO:0007669"/>
    <property type="project" value="UniProtKB-SubCell"/>
</dbReference>
<dbReference type="Pfam" id="PF04181">
    <property type="entry name" value="RPAP2_Rtr1"/>
    <property type="match status" value="1"/>
</dbReference>